<dbReference type="GO" id="GO:0030245">
    <property type="term" value="P:cellulose catabolic process"/>
    <property type="evidence" value="ECO:0007669"/>
    <property type="project" value="UniProtKB-KW"/>
</dbReference>
<accession>A0A084QZF5</accession>
<keyword evidence="3" id="KW-0964">Secreted</keyword>
<comment type="subcellular location">
    <subcellularLocation>
        <location evidence="2">Secreted</location>
    </subcellularLocation>
</comment>
<dbReference type="Gene3D" id="2.70.50.70">
    <property type="match status" value="1"/>
</dbReference>
<evidence type="ECO:0000256" key="2">
    <source>
        <dbReference type="ARBA" id="ARBA00004613"/>
    </source>
</evidence>
<keyword evidence="8" id="KW-0624">Polysaccharide degradation</keyword>
<evidence type="ECO:0000256" key="9">
    <source>
        <dbReference type="ARBA" id="ARBA00044502"/>
    </source>
</evidence>
<keyword evidence="5" id="KW-0136">Cellulose degradation</keyword>
<feature type="signal peptide" evidence="12">
    <location>
        <begin position="1"/>
        <end position="19"/>
    </location>
</feature>
<dbReference type="OrthoDB" id="6038816at2759"/>
<keyword evidence="4 12" id="KW-0732">Signal</keyword>
<keyword evidence="6" id="KW-1015">Disulfide bond</keyword>
<feature type="domain" description="Auxiliary Activity family 9 catalytic" evidence="13">
    <location>
        <begin position="20"/>
        <end position="249"/>
    </location>
</feature>
<reference evidence="14 15" key="1">
    <citation type="journal article" date="2014" name="BMC Genomics">
        <title>Comparative genome sequencing reveals chemotype-specific gene clusters in the toxigenic black mold Stachybotrys.</title>
        <authorList>
            <person name="Semeiks J."/>
            <person name="Borek D."/>
            <person name="Otwinowski Z."/>
            <person name="Grishin N.V."/>
        </authorList>
    </citation>
    <scope>NUCLEOTIDE SEQUENCE [LARGE SCALE GENOMIC DNA]</scope>
    <source>
        <strain evidence="14 15">IBT 40285</strain>
    </source>
</reference>
<evidence type="ECO:0000256" key="1">
    <source>
        <dbReference type="ARBA" id="ARBA00001973"/>
    </source>
</evidence>
<evidence type="ECO:0000256" key="11">
    <source>
        <dbReference type="ARBA" id="ARBA00047174"/>
    </source>
</evidence>
<dbReference type="AlphaFoldDB" id="A0A084QZF5"/>
<dbReference type="GO" id="GO:0005576">
    <property type="term" value="C:extracellular region"/>
    <property type="evidence" value="ECO:0007669"/>
    <property type="project" value="UniProtKB-SubCell"/>
</dbReference>
<protein>
    <recommendedName>
        <fullName evidence="11">lytic cellulose monooxygenase (C4-dehydrogenating)</fullName>
        <ecNumber evidence="11">1.14.99.56</ecNumber>
    </recommendedName>
</protein>
<dbReference type="InterPro" id="IPR005103">
    <property type="entry name" value="AA9_LPMO"/>
</dbReference>
<dbReference type="Pfam" id="PF03443">
    <property type="entry name" value="AA9"/>
    <property type="match status" value="1"/>
</dbReference>
<evidence type="ECO:0000259" key="13">
    <source>
        <dbReference type="Pfam" id="PF03443"/>
    </source>
</evidence>
<evidence type="ECO:0000256" key="12">
    <source>
        <dbReference type="SAM" id="SignalP"/>
    </source>
</evidence>
<evidence type="ECO:0000256" key="6">
    <source>
        <dbReference type="ARBA" id="ARBA00023157"/>
    </source>
</evidence>
<dbReference type="InParanoid" id="A0A084QZF5"/>
<dbReference type="PANTHER" id="PTHR33353">
    <property type="entry name" value="PUTATIVE (AFU_ORTHOLOGUE AFUA_1G12560)-RELATED"/>
    <property type="match status" value="1"/>
</dbReference>
<evidence type="ECO:0000256" key="4">
    <source>
        <dbReference type="ARBA" id="ARBA00022729"/>
    </source>
</evidence>
<keyword evidence="15" id="KW-1185">Reference proteome</keyword>
<evidence type="ECO:0000256" key="7">
    <source>
        <dbReference type="ARBA" id="ARBA00023277"/>
    </source>
</evidence>
<evidence type="ECO:0000313" key="15">
    <source>
        <dbReference type="Proteomes" id="UP000028524"/>
    </source>
</evidence>
<dbReference type="EC" id="1.14.99.56" evidence="11"/>
<comment type="similarity">
    <text evidence="9">Belongs to the polysaccharide monooxygenase AA9 family.</text>
</comment>
<comment type="cofactor">
    <cofactor evidence="1">
        <name>Cu(2+)</name>
        <dbReference type="ChEBI" id="CHEBI:29036"/>
    </cofactor>
</comment>
<evidence type="ECO:0000256" key="8">
    <source>
        <dbReference type="ARBA" id="ARBA00023326"/>
    </source>
</evidence>
<sequence length="269" mass="29674">MKSSIVSLMSLALIPAASAHYFFGRLILDGKITNTWEYVRQISPEPSIADPSTAILAPNTRIESPDLRCGRNASMLRYPVKTATVAAGDRVGFLVGEVDVPIPGLNDEYMYHPGFASAWLSKAPDGDLDAYQGDGDWFKIFSFTLPTEQSRDWTSAEWGPRRDMFRSLWGTYLLDTANFTIPATTPPGNYLLRFEHVFPNEVDAQFFVNCAQVEITNSGTVGSPAPTVKIPGVYTRGQPDVYFSTYTYALNNNFDISSFEAPAPAVWSG</sequence>
<keyword evidence="7" id="KW-0119">Carbohydrate metabolism</keyword>
<dbReference type="Proteomes" id="UP000028524">
    <property type="component" value="Unassembled WGS sequence"/>
</dbReference>
<proteinExistence type="inferred from homology"/>
<organism evidence="14 15">
    <name type="scientific">Stachybotrys chlorohalonatus (strain IBT 40285)</name>
    <dbReference type="NCBI Taxonomy" id="1283841"/>
    <lineage>
        <taxon>Eukaryota</taxon>
        <taxon>Fungi</taxon>
        <taxon>Dikarya</taxon>
        <taxon>Ascomycota</taxon>
        <taxon>Pezizomycotina</taxon>
        <taxon>Sordariomycetes</taxon>
        <taxon>Hypocreomycetidae</taxon>
        <taxon>Hypocreales</taxon>
        <taxon>Stachybotryaceae</taxon>
        <taxon>Stachybotrys</taxon>
    </lineage>
</organism>
<evidence type="ECO:0000256" key="5">
    <source>
        <dbReference type="ARBA" id="ARBA00023001"/>
    </source>
</evidence>
<dbReference type="InterPro" id="IPR049892">
    <property type="entry name" value="AA9"/>
</dbReference>
<dbReference type="HOGENOM" id="CLU_031730_4_1_1"/>
<feature type="chain" id="PRO_5001780056" description="lytic cellulose monooxygenase (C4-dehydrogenating)" evidence="12">
    <location>
        <begin position="20"/>
        <end position="269"/>
    </location>
</feature>
<comment type="catalytic activity">
    <reaction evidence="10">
        <text>[(1-&gt;4)-beta-D-glucosyl]n+m + reduced acceptor + O2 = 4-dehydro-beta-D-glucosyl-[(1-&gt;4)-beta-D-glucosyl]n-1 + [(1-&gt;4)-beta-D-glucosyl]m + acceptor + H2O.</text>
        <dbReference type="EC" id="1.14.99.56"/>
    </reaction>
</comment>
<dbReference type="OMA" id="CAHVNIM"/>
<name>A0A084QZF5_STAC4</name>
<dbReference type="EMBL" id="KL659535">
    <property type="protein sequence ID" value="KFA69340.1"/>
    <property type="molecule type" value="Genomic_DNA"/>
</dbReference>
<gene>
    <name evidence="14" type="ORF">S40285_07609</name>
</gene>
<dbReference type="PANTHER" id="PTHR33353:SF2">
    <property type="entry name" value="ENDO-BETA-1,4-GLUCANASE D"/>
    <property type="match status" value="1"/>
</dbReference>
<evidence type="ECO:0000256" key="3">
    <source>
        <dbReference type="ARBA" id="ARBA00022525"/>
    </source>
</evidence>
<evidence type="ECO:0000313" key="14">
    <source>
        <dbReference type="EMBL" id="KFA69340.1"/>
    </source>
</evidence>
<evidence type="ECO:0000256" key="10">
    <source>
        <dbReference type="ARBA" id="ARBA00045077"/>
    </source>
</evidence>